<evidence type="ECO:0000313" key="2">
    <source>
        <dbReference type="Proteomes" id="UP000092993"/>
    </source>
</evidence>
<dbReference type="AlphaFoldDB" id="A0A1C7LZE3"/>
<dbReference type="STRING" id="5627.A0A1C7LZE3"/>
<comment type="caution">
    <text evidence="1">The sequence shown here is derived from an EMBL/GenBank/DDBJ whole genome shotgun (WGS) entry which is preliminary data.</text>
</comment>
<accession>A0A1C7LZE3</accession>
<protein>
    <submittedName>
        <fullName evidence="1">Uncharacterized protein</fullName>
    </submittedName>
</protein>
<name>A0A1C7LZE3_GRIFR</name>
<gene>
    <name evidence="1" type="ORF">A0H81_09584</name>
</gene>
<dbReference type="EMBL" id="LUGG01000014">
    <property type="protein sequence ID" value="OBZ70073.1"/>
    <property type="molecule type" value="Genomic_DNA"/>
</dbReference>
<sequence>MGVCEALGHFSHIFTLLGKILMHIDINKCSPPMGQFLTGHLKKVQVLHMHIIAMLMHPPKP</sequence>
<evidence type="ECO:0000313" key="1">
    <source>
        <dbReference type="EMBL" id="OBZ70073.1"/>
    </source>
</evidence>
<organism evidence="1 2">
    <name type="scientific">Grifola frondosa</name>
    <name type="common">Maitake</name>
    <name type="synonym">Polyporus frondosus</name>
    <dbReference type="NCBI Taxonomy" id="5627"/>
    <lineage>
        <taxon>Eukaryota</taxon>
        <taxon>Fungi</taxon>
        <taxon>Dikarya</taxon>
        <taxon>Basidiomycota</taxon>
        <taxon>Agaricomycotina</taxon>
        <taxon>Agaricomycetes</taxon>
        <taxon>Polyporales</taxon>
        <taxon>Grifolaceae</taxon>
        <taxon>Grifola</taxon>
    </lineage>
</organism>
<dbReference type="Proteomes" id="UP000092993">
    <property type="component" value="Unassembled WGS sequence"/>
</dbReference>
<proteinExistence type="predicted"/>
<keyword evidence="2" id="KW-1185">Reference proteome</keyword>
<reference evidence="1 2" key="1">
    <citation type="submission" date="2016-03" db="EMBL/GenBank/DDBJ databases">
        <title>Whole genome sequencing of Grifola frondosa 9006-11.</title>
        <authorList>
            <person name="Min B."/>
            <person name="Park H."/>
            <person name="Kim J.-G."/>
            <person name="Cho H."/>
            <person name="Oh Y.-L."/>
            <person name="Kong W.-S."/>
            <person name="Choi I.-G."/>
        </authorList>
    </citation>
    <scope>NUCLEOTIDE SEQUENCE [LARGE SCALE GENOMIC DNA]</scope>
    <source>
        <strain evidence="1 2">9006-11</strain>
    </source>
</reference>